<feature type="compositionally biased region" description="Low complexity" evidence="1">
    <location>
        <begin position="59"/>
        <end position="71"/>
    </location>
</feature>
<feature type="compositionally biased region" description="Low complexity" evidence="1">
    <location>
        <begin position="111"/>
        <end position="132"/>
    </location>
</feature>
<dbReference type="AlphaFoldDB" id="Q221E0"/>
<feature type="region of interest" description="Disordered" evidence="1">
    <location>
        <begin position="59"/>
        <end position="144"/>
    </location>
</feature>
<dbReference type="KEGG" id="rfr:Rfer_0612"/>
<dbReference type="OrthoDB" id="8526020at2"/>
<evidence type="ECO:0008006" key="4">
    <source>
        <dbReference type="Google" id="ProtNLM"/>
    </source>
</evidence>
<keyword evidence="3" id="KW-1185">Reference proteome</keyword>
<gene>
    <name evidence="2" type="ordered locus">Rfer_0612</name>
</gene>
<reference evidence="3" key="1">
    <citation type="submission" date="2006-02" db="EMBL/GenBank/DDBJ databases">
        <title>Complete sequence of chromosome of Rhodoferax ferrireducens DSM 15236.</title>
        <authorList>
            <person name="Copeland A."/>
            <person name="Lucas S."/>
            <person name="Lapidus A."/>
            <person name="Barry K."/>
            <person name="Detter J.C."/>
            <person name="Glavina del Rio T."/>
            <person name="Hammon N."/>
            <person name="Israni S."/>
            <person name="Pitluck S."/>
            <person name="Brettin T."/>
            <person name="Bruce D."/>
            <person name="Han C."/>
            <person name="Tapia R."/>
            <person name="Gilna P."/>
            <person name="Kiss H."/>
            <person name="Schmutz J."/>
            <person name="Larimer F."/>
            <person name="Land M."/>
            <person name="Kyrpides N."/>
            <person name="Ivanova N."/>
            <person name="Richardson P."/>
        </authorList>
    </citation>
    <scope>NUCLEOTIDE SEQUENCE [LARGE SCALE GENOMIC DNA]</scope>
    <source>
        <strain evidence="3">ATCC BAA-621 / DSM 15236 / T118</strain>
    </source>
</reference>
<protein>
    <recommendedName>
        <fullName evidence="4">DUF3108 domain-containing protein</fullName>
    </recommendedName>
</protein>
<dbReference type="STRING" id="338969.Rfer_0612"/>
<feature type="compositionally biased region" description="Low complexity" evidence="1">
    <location>
        <begin position="79"/>
        <end position="98"/>
    </location>
</feature>
<evidence type="ECO:0000313" key="2">
    <source>
        <dbReference type="EMBL" id="ABD68363.1"/>
    </source>
</evidence>
<dbReference type="HOGENOM" id="CLU_050822_1_0_4"/>
<organism evidence="2 3">
    <name type="scientific">Albidiferax ferrireducens (strain ATCC BAA-621 / DSM 15236 / T118)</name>
    <name type="common">Rhodoferax ferrireducens</name>
    <dbReference type="NCBI Taxonomy" id="338969"/>
    <lineage>
        <taxon>Bacteria</taxon>
        <taxon>Pseudomonadati</taxon>
        <taxon>Pseudomonadota</taxon>
        <taxon>Betaproteobacteria</taxon>
        <taxon>Burkholderiales</taxon>
        <taxon>Comamonadaceae</taxon>
        <taxon>Rhodoferax</taxon>
    </lineage>
</organism>
<evidence type="ECO:0000313" key="3">
    <source>
        <dbReference type="Proteomes" id="UP000008332"/>
    </source>
</evidence>
<dbReference type="Pfam" id="PF11306">
    <property type="entry name" value="DUF3108"/>
    <property type="match status" value="1"/>
</dbReference>
<proteinExistence type="predicted"/>
<evidence type="ECO:0000256" key="1">
    <source>
        <dbReference type="SAM" id="MobiDB-lite"/>
    </source>
</evidence>
<name>Q221E0_ALBFT</name>
<dbReference type="eggNOG" id="COG3170">
    <property type="taxonomic scope" value="Bacteria"/>
</dbReference>
<sequence length="357" mass="37748">MAGVNSVFSFKVMAAITVAVLWAHLAALQASPMALRPSQAEPAPRAFITRSIEPVAPQMAAPAGAHTAATVAPPPRQPAQPSAGRSAPPPASGRAPAATPMPPPLEAVSRQAQDAAAQAPPDASADQLALAPGAPPPPRDSTLAAAADKLPGSVHLKYQVLANKFPYRLNADLLWQQTGDQYAARLEISAFGQARVQTSRGQITPQGLAPLRFSDKFRSEVAAHFNRAQGKVTFSANTPDVALLAGAQDRLSVLVQLAAMFASAPQSYPRGSTITIQTIGPRAADLWRFTVGEPEALALPGGPQATLKLLRNPREAFDQKVELWLAPALDYLPARIRITESNGDYVDQQWLVTEPQT</sequence>
<dbReference type="InterPro" id="IPR021457">
    <property type="entry name" value="DUF3108"/>
</dbReference>
<dbReference type="Proteomes" id="UP000008332">
    <property type="component" value="Chromosome"/>
</dbReference>
<accession>Q221E0</accession>
<dbReference type="EMBL" id="CP000267">
    <property type="protein sequence ID" value="ABD68363.1"/>
    <property type="molecule type" value="Genomic_DNA"/>
</dbReference>